<dbReference type="EMBL" id="CAUYUJ010021933">
    <property type="protein sequence ID" value="CAK0907919.1"/>
    <property type="molecule type" value="Genomic_DNA"/>
</dbReference>
<evidence type="ECO:0000313" key="2">
    <source>
        <dbReference type="EMBL" id="CAK0907919.1"/>
    </source>
</evidence>
<feature type="region of interest" description="Disordered" evidence="1">
    <location>
        <begin position="210"/>
        <end position="232"/>
    </location>
</feature>
<protein>
    <submittedName>
        <fullName evidence="2">Uncharacterized protein</fullName>
    </submittedName>
</protein>
<proteinExistence type="predicted"/>
<accession>A0ABN9Y5S6</accession>
<feature type="region of interest" description="Disordered" evidence="1">
    <location>
        <begin position="472"/>
        <end position="523"/>
    </location>
</feature>
<gene>
    <name evidence="2" type="ORF">PCOR1329_LOCUS82761</name>
</gene>
<name>A0ABN9Y5S6_9DINO</name>
<organism evidence="2 3">
    <name type="scientific">Prorocentrum cordatum</name>
    <dbReference type="NCBI Taxonomy" id="2364126"/>
    <lineage>
        <taxon>Eukaryota</taxon>
        <taxon>Sar</taxon>
        <taxon>Alveolata</taxon>
        <taxon>Dinophyceae</taxon>
        <taxon>Prorocentrales</taxon>
        <taxon>Prorocentraceae</taxon>
        <taxon>Prorocentrum</taxon>
    </lineage>
</organism>
<reference evidence="2" key="1">
    <citation type="submission" date="2023-10" db="EMBL/GenBank/DDBJ databases">
        <authorList>
            <person name="Chen Y."/>
            <person name="Shah S."/>
            <person name="Dougan E. K."/>
            <person name="Thang M."/>
            <person name="Chan C."/>
        </authorList>
    </citation>
    <scope>NUCLEOTIDE SEQUENCE [LARGE SCALE GENOMIC DNA]</scope>
</reference>
<feature type="region of interest" description="Disordered" evidence="1">
    <location>
        <begin position="326"/>
        <end position="361"/>
    </location>
</feature>
<feature type="compositionally biased region" description="Basic and acidic residues" evidence="1">
    <location>
        <begin position="210"/>
        <end position="229"/>
    </location>
</feature>
<feature type="compositionally biased region" description="Basic and acidic residues" evidence="1">
    <location>
        <begin position="472"/>
        <end position="506"/>
    </location>
</feature>
<sequence>MSAAFVVEAVDAIMSAALANLDGLEVVELLSPARSAFGIAFDLTDQFKSTPRTGVQSQARARLEGYVSTPVKEGQPKSPAGDSLPRLLSEGRAAKLHIENEAKRQAAECARAKEVERARSLSDWLKGKVSHALEKRKDLLAEVSQKAKMHAEAVEGTLRRVQEAEEHRREELKAKLEPRHALEKRKEVLAEVSHKAKKHAEAVESKLRRAQEAEEHRREELKAKLERKTGSKVSGKVSDAAVGDLGARLGVRDLGRLQVLEAPVAAASKKVQPSARAGGEAVSGSIIRSSPSLDLEGLEGMKLLSPARSAFGIAFDLTDQFKSTPRTGVQSQARARLEGYVSTPVKEGQPRSPAGDSSPRLLSEGRAAKLHIENEAKRQAAECARAKEVERARSLSDWLKEKVSHALEKREEVLTGVSQKAKRHAEAVEGKLRRVQEAEEHRREELKAKLEPSHTLEKRKYLLAEVSHKAKKHAEAVEGTLRRVQEAEEHREEARGGRRGHAEEGQGGRGASPRGAEGQARAQDGLECQRQGLCWAAAARGCCTEEVPATRPRRRRGSALASPALRARAAVWLGHHHGGDGAGGVSVER</sequence>
<evidence type="ECO:0000256" key="1">
    <source>
        <dbReference type="SAM" id="MobiDB-lite"/>
    </source>
</evidence>
<keyword evidence="3" id="KW-1185">Reference proteome</keyword>
<evidence type="ECO:0000313" key="3">
    <source>
        <dbReference type="Proteomes" id="UP001189429"/>
    </source>
</evidence>
<dbReference type="Proteomes" id="UP001189429">
    <property type="component" value="Unassembled WGS sequence"/>
</dbReference>
<comment type="caution">
    <text evidence="2">The sequence shown here is derived from an EMBL/GenBank/DDBJ whole genome shotgun (WGS) entry which is preliminary data.</text>
</comment>